<accession>A0A9N9D3X1</accession>
<dbReference type="AlphaFoldDB" id="A0A9N9D3X1"/>
<feature type="region of interest" description="Disordered" evidence="1">
    <location>
        <begin position="1"/>
        <end position="45"/>
    </location>
</feature>
<dbReference type="Proteomes" id="UP000789706">
    <property type="component" value="Unassembled WGS sequence"/>
</dbReference>
<protein>
    <submittedName>
        <fullName evidence="2">9821_t:CDS:1</fullName>
    </submittedName>
</protein>
<evidence type="ECO:0000313" key="2">
    <source>
        <dbReference type="EMBL" id="CAG8625250.1"/>
    </source>
</evidence>
<keyword evidence="3" id="KW-1185">Reference proteome</keyword>
<evidence type="ECO:0000313" key="3">
    <source>
        <dbReference type="Proteomes" id="UP000789706"/>
    </source>
</evidence>
<sequence length="45" mass="5625">LYREMQRKCKSRENETPEQSKRRHTCDRESKIRKKANETEEQCRQ</sequence>
<feature type="non-terminal residue" evidence="2">
    <location>
        <position position="1"/>
    </location>
</feature>
<gene>
    <name evidence="2" type="ORF">DEBURN_LOCUS10539</name>
</gene>
<dbReference type="EMBL" id="CAJVPK010003260">
    <property type="protein sequence ID" value="CAG8625250.1"/>
    <property type="molecule type" value="Genomic_DNA"/>
</dbReference>
<name>A0A9N9D3X1_9GLOM</name>
<reference evidence="2" key="1">
    <citation type="submission" date="2021-06" db="EMBL/GenBank/DDBJ databases">
        <authorList>
            <person name="Kallberg Y."/>
            <person name="Tangrot J."/>
            <person name="Rosling A."/>
        </authorList>
    </citation>
    <scope>NUCLEOTIDE SEQUENCE</scope>
    <source>
        <strain evidence="2">AZ414A</strain>
    </source>
</reference>
<evidence type="ECO:0000256" key="1">
    <source>
        <dbReference type="SAM" id="MobiDB-lite"/>
    </source>
</evidence>
<organism evidence="2 3">
    <name type="scientific">Diversispora eburnea</name>
    <dbReference type="NCBI Taxonomy" id="1213867"/>
    <lineage>
        <taxon>Eukaryota</taxon>
        <taxon>Fungi</taxon>
        <taxon>Fungi incertae sedis</taxon>
        <taxon>Mucoromycota</taxon>
        <taxon>Glomeromycotina</taxon>
        <taxon>Glomeromycetes</taxon>
        <taxon>Diversisporales</taxon>
        <taxon>Diversisporaceae</taxon>
        <taxon>Diversispora</taxon>
    </lineage>
</organism>
<comment type="caution">
    <text evidence="2">The sequence shown here is derived from an EMBL/GenBank/DDBJ whole genome shotgun (WGS) entry which is preliminary data.</text>
</comment>
<proteinExistence type="predicted"/>
<dbReference type="OrthoDB" id="2437168at2759"/>